<organism evidence="11 12">
    <name type="scientific">Paenibacillus antri</name>
    <dbReference type="NCBI Taxonomy" id="2582848"/>
    <lineage>
        <taxon>Bacteria</taxon>
        <taxon>Bacillati</taxon>
        <taxon>Bacillota</taxon>
        <taxon>Bacilli</taxon>
        <taxon>Bacillales</taxon>
        <taxon>Paenibacillaceae</taxon>
        <taxon>Paenibacillus</taxon>
    </lineage>
</organism>
<dbReference type="Gene3D" id="3.30.565.10">
    <property type="entry name" value="Histidine kinase-like ATPase, C-terminal domain"/>
    <property type="match status" value="1"/>
</dbReference>
<dbReference type="EMBL" id="VCIW01000013">
    <property type="protein sequence ID" value="TLS50739.1"/>
    <property type="molecule type" value="Genomic_DNA"/>
</dbReference>
<keyword evidence="9" id="KW-0812">Transmembrane</keyword>
<feature type="transmembrane region" description="Helical" evidence="9">
    <location>
        <begin position="347"/>
        <end position="367"/>
    </location>
</feature>
<dbReference type="AlphaFoldDB" id="A0A5R9G6R1"/>
<dbReference type="InterPro" id="IPR050482">
    <property type="entry name" value="Sensor_HK_TwoCompSys"/>
</dbReference>
<dbReference type="GO" id="GO:0000155">
    <property type="term" value="F:phosphorelay sensor kinase activity"/>
    <property type="evidence" value="ECO:0007669"/>
    <property type="project" value="InterPro"/>
</dbReference>
<keyword evidence="9" id="KW-0472">Membrane</keyword>
<keyword evidence="3" id="KW-0597">Phosphoprotein</keyword>
<comment type="catalytic activity">
    <reaction evidence="1">
        <text>ATP + protein L-histidine = ADP + protein N-phospho-L-histidine.</text>
        <dbReference type="EC" id="2.7.13.3"/>
    </reaction>
</comment>
<dbReference type="PANTHER" id="PTHR24421">
    <property type="entry name" value="NITRATE/NITRITE SENSOR PROTEIN NARX-RELATED"/>
    <property type="match status" value="1"/>
</dbReference>
<reference evidence="11 12" key="1">
    <citation type="submission" date="2019-05" db="EMBL/GenBank/DDBJ databases">
        <authorList>
            <person name="Narsing Rao M.P."/>
            <person name="Li W.J."/>
        </authorList>
    </citation>
    <scope>NUCLEOTIDE SEQUENCE [LARGE SCALE GENOMIC DNA]</scope>
    <source>
        <strain evidence="11 12">SYSU_K30003</strain>
    </source>
</reference>
<feature type="transmembrane region" description="Helical" evidence="9">
    <location>
        <begin position="169"/>
        <end position="192"/>
    </location>
</feature>
<dbReference type="EC" id="2.7.13.3" evidence="2"/>
<dbReference type="GO" id="GO:0046983">
    <property type="term" value="F:protein dimerization activity"/>
    <property type="evidence" value="ECO:0007669"/>
    <property type="project" value="InterPro"/>
</dbReference>
<feature type="transmembrane region" description="Helical" evidence="9">
    <location>
        <begin position="292"/>
        <end position="310"/>
    </location>
</feature>
<dbReference type="InterPro" id="IPR011712">
    <property type="entry name" value="Sig_transdc_His_kin_sub3_dim/P"/>
</dbReference>
<dbReference type="GO" id="GO:0016020">
    <property type="term" value="C:membrane"/>
    <property type="evidence" value="ECO:0007669"/>
    <property type="project" value="InterPro"/>
</dbReference>
<keyword evidence="7" id="KW-0067">ATP-binding</keyword>
<evidence type="ECO:0000256" key="2">
    <source>
        <dbReference type="ARBA" id="ARBA00012438"/>
    </source>
</evidence>
<evidence type="ECO:0000256" key="6">
    <source>
        <dbReference type="ARBA" id="ARBA00022777"/>
    </source>
</evidence>
<evidence type="ECO:0000313" key="12">
    <source>
        <dbReference type="Proteomes" id="UP000309676"/>
    </source>
</evidence>
<keyword evidence="8" id="KW-0902">Two-component regulatory system</keyword>
<evidence type="ECO:0000256" key="5">
    <source>
        <dbReference type="ARBA" id="ARBA00022741"/>
    </source>
</evidence>
<evidence type="ECO:0000256" key="7">
    <source>
        <dbReference type="ARBA" id="ARBA00022840"/>
    </source>
</evidence>
<evidence type="ECO:0000313" key="11">
    <source>
        <dbReference type="EMBL" id="TLS50739.1"/>
    </source>
</evidence>
<dbReference type="Gene3D" id="1.20.5.1930">
    <property type="match status" value="1"/>
</dbReference>
<dbReference type="Proteomes" id="UP000309676">
    <property type="component" value="Unassembled WGS sequence"/>
</dbReference>
<evidence type="ECO:0000259" key="10">
    <source>
        <dbReference type="Pfam" id="PF07730"/>
    </source>
</evidence>
<evidence type="ECO:0000256" key="3">
    <source>
        <dbReference type="ARBA" id="ARBA00022553"/>
    </source>
</evidence>
<proteinExistence type="predicted"/>
<dbReference type="GO" id="GO:0005524">
    <property type="term" value="F:ATP binding"/>
    <property type="evidence" value="ECO:0007669"/>
    <property type="project" value="UniProtKB-KW"/>
</dbReference>
<feature type="transmembrane region" description="Helical" evidence="9">
    <location>
        <begin position="322"/>
        <end position="341"/>
    </location>
</feature>
<evidence type="ECO:0000256" key="1">
    <source>
        <dbReference type="ARBA" id="ARBA00000085"/>
    </source>
</evidence>
<dbReference type="SUPFAM" id="SSF55874">
    <property type="entry name" value="ATPase domain of HSP90 chaperone/DNA topoisomerase II/histidine kinase"/>
    <property type="match status" value="1"/>
</dbReference>
<feature type="transmembrane region" description="Helical" evidence="9">
    <location>
        <begin position="260"/>
        <end position="280"/>
    </location>
</feature>
<keyword evidence="9" id="KW-1133">Transmembrane helix</keyword>
<accession>A0A5R9G6R1</accession>
<feature type="domain" description="Signal transduction histidine kinase subgroup 3 dimerisation and phosphoacceptor" evidence="10">
    <location>
        <begin position="403"/>
        <end position="468"/>
    </location>
</feature>
<gene>
    <name evidence="11" type="ORF">FE782_18745</name>
</gene>
<evidence type="ECO:0000256" key="8">
    <source>
        <dbReference type="ARBA" id="ARBA00023012"/>
    </source>
</evidence>
<feature type="transmembrane region" description="Helical" evidence="9">
    <location>
        <begin position="12"/>
        <end position="31"/>
    </location>
</feature>
<dbReference type="InterPro" id="IPR036890">
    <property type="entry name" value="HATPase_C_sf"/>
</dbReference>
<evidence type="ECO:0000256" key="4">
    <source>
        <dbReference type="ARBA" id="ARBA00022679"/>
    </source>
</evidence>
<name>A0A5R9G6R1_9BACL</name>
<feature type="transmembrane region" description="Helical" evidence="9">
    <location>
        <begin position="199"/>
        <end position="216"/>
    </location>
</feature>
<feature type="transmembrane region" description="Helical" evidence="9">
    <location>
        <begin position="228"/>
        <end position="248"/>
    </location>
</feature>
<evidence type="ECO:0000256" key="9">
    <source>
        <dbReference type="SAM" id="Phobius"/>
    </source>
</evidence>
<keyword evidence="12" id="KW-1185">Reference proteome</keyword>
<keyword evidence="6" id="KW-0418">Kinase</keyword>
<keyword evidence="4" id="KW-0808">Transferase</keyword>
<comment type="caution">
    <text evidence="11">The sequence shown here is derived from an EMBL/GenBank/DDBJ whole genome shotgun (WGS) entry which is preliminary data.</text>
</comment>
<sequence>MKRRFTSSHYLFMAGAVFFQLLVYGILHATAVPRPDSVVSLEVRHAWGTQPPSMGSWQAGLPSTPDGEGHPLWLKLEGASGPWKDPRLVFYPSVPVVALYKDGTEVREETLNELGHDPRFVTEWSAMPLQPEEAGGPLILRLDRLASVPWAIEMAESADWVTHLFRSDLLLFVSFMILLFLGLVAIGLYAAFPREPLHLILALFAWCLSLNFLVRIQSKSLFLTAPDVYFALGIAGAVGWPIFALLFFERVVHPSLRNMTRALWVGYGSLCAVAIGCIAVEPKAFHFLENGLMMLVVQALMLAIVVLIVLSIRRESKNVEYSFFLFAFTVYFLDFATAIALPVQGGGVASSLALALGFTAVMLRRYWATQREVQQLNAGLERKVQDRTEALTQAIADRAAMEERNRVAHEIHDVVGHTLTGAIVQLEAGQLLLGRDPDQAQRKVETAQELVRKGLDDIRASVRMLRDDAWSEPIIDLMQRAALETEHHADVEIRQRFDANLPELSSSFKSLLYSALLEGISNGIRHGGSRAFEVELTREKDRLRFRLRNEGRPYAGEEFGFGLQALRGRAERLGGTFGFRSNGSEGGAVLEIFLPLHDPAI</sequence>
<dbReference type="Pfam" id="PF07730">
    <property type="entry name" value="HisKA_3"/>
    <property type="match status" value="1"/>
</dbReference>
<keyword evidence="5" id="KW-0547">Nucleotide-binding</keyword>
<protein>
    <recommendedName>
        <fullName evidence="2">histidine kinase</fullName>
        <ecNumber evidence="2">2.7.13.3</ecNumber>
    </recommendedName>
</protein>
<dbReference type="PANTHER" id="PTHR24421:SF10">
    <property type="entry name" value="NITRATE_NITRITE SENSOR PROTEIN NARQ"/>
    <property type="match status" value="1"/>
</dbReference>